<dbReference type="eggNOG" id="KOG3348">
    <property type="taxonomic scope" value="Eukaryota"/>
</dbReference>
<comment type="similarity">
    <text evidence="1 2">Belongs to the BolA/IbaG family.</text>
</comment>
<dbReference type="PANTHER" id="PTHR46188:SF1">
    <property type="entry name" value="BOLA-LIKE PROTEIN 3"/>
    <property type="match status" value="1"/>
</dbReference>
<dbReference type="PANTHER" id="PTHR46188">
    <property type="entry name" value="BOLA-LIKE PROTEIN 3"/>
    <property type="match status" value="1"/>
</dbReference>
<dbReference type="AlphaFoldDB" id="I2GVT5"/>
<dbReference type="KEGG" id="tbl:TBLA_0A04430"/>
<dbReference type="STRING" id="1071380.I2GVT5"/>
<dbReference type="GeneID" id="14493332"/>
<gene>
    <name evidence="3" type="primary">TBLA0A04430</name>
    <name evidence="3" type="ORF">TBLA_0A04430</name>
</gene>
<dbReference type="InterPro" id="IPR002634">
    <property type="entry name" value="BolA"/>
</dbReference>
<dbReference type="GO" id="GO:0005759">
    <property type="term" value="C:mitochondrial matrix"/>
    <property type="evidence" value="ECO:0007669"/>
    <property type="project" value="EnsemblFungi"/>
</dbReference>
<reference evidence="3 4" key="1">
    <citation type="journal article" date="2011" name="Proc. Natl. Acad. Sci. U.S.A.">
        <title>Evolutionary erosion of yeast sex chromosomes by mating-type switching accidents.</title>
        <authorList>
            <person name="Gordon J.L."/>
            <person name="Armisen D."/>
            <person name="Proux-Wera E."/>
            <person name="Oheigeartaigh S.S."/>
            <person name="Byrne K.P."/>
            <person name="Wolfe K.H."/>
        </authorList>
    </citation>
    <scope>NUCLEOTIDE SEQUENCE [LARGE SCALE GENOMIC DNA]</scope>
    <source>
        <strain evidence="4">ATCC 34711 / CBS 6284 / DSM 70876 / NBRC 10599 / NRRL Y-10934 / UCD 77-7</strain>
    </source>
</reference>
<dbReference type="FunCoup" id="I2GVT5">
    <property type="interactions" value="100"/>
</dbReference>
<proteinExistence type="inferred from homology"/>
<evidence type="ECO:0000256" key="2">
    <source>
        <dbReference type="RuleBase" id="RU003860"/>
    </source>
</evidence>
<dbReference type="RefSeq" id="XP_004177756.1">
    <property type="nucleotide sequence ID" value="XM_004177708.1"/>
</dbReference>
<dbReference type="Pfam" id="PF01722">
    <property type="entry name" value="BolA"/>
    <property type="match status" value="1"/>
</dbReference>
<dbReference type="OrthoDB" id="203381at2759"/>
<dbReference type="HOGENOM" id="CLU_109462_0_1_1"/>
<dbReference type="OMA" id="MFAIHIS"/>
<evidence type="ECO:0000256" key="1">
    <source>
        <dbReference type="ARBA" id="ARBA00005578"/>
    </source>
</evidence>
<dbReference type="SUPFAM" id="SSF82657">
    <property type="entry name" value="BolA-like"/>
    <property type="match status" value="1"/>
</dbReference>
<dbReference type="Proteomes" id="UP000002866">
    <property type="component" value="Chromosome 1"/>
</dbReference>
<dbReference type="InterPro" id="IPR052275">
    <property type="entry name" value="Mt_Fe-S_assembly_factor"/>
</dbReference>
<sequence length="121" mass="13879">MQRNLLVPFTRTRFLQQSKILVPRAISRFHYSTTNDVDYKSSLSEQELDIYNKLSTQLDPVQLKVKDISGGCGSMFAIHISSNQFNNLSIIKQHQLVNSILKDDIKNWHGLQLTTKKTTSI</sequence>
<dbReference type="InParanoid" id="I2GVT5"/>
<evidence type="ECO:0000313" key="3">
    <source>
        <dbReference type="EMBL" id="CCH58237.1"/>
    </source>
</evidence>
<name>I2GVT5_HENB6</name>
<dbReference type="InterPro" id="IPR036065">
    <property type="entry name" value="BolA-like_sf"/>
</dbReference>
<protein>
    <submittedName>
        <fullName evidence="3">Uncharacterized protein</fullName>
    </submittedName>
</protein>
<accession>I2GVT5</accession>
<dbReference type="Gene3D" id="3.30.300.90">
    <property type="entry name" value="BolA-like"/>
    <property type="match status" value="1"/>
</dbReference>
<evidence type="ECO:0000313" key="4">
    <source>
        <dbReference type="Proteomes" id="UP000002866"/>
    </source>
</evidence>
<dbReference type="GO" id="GO:0051604">
    <property type="term" value="P:protein maturation"/>
    <property type="evidence" value="ECO:0007669"/>
    <property type="project" value="EnsemblFungi"/>
</dbReference>
<dbReference type="EMBL" id="HE806316">
    <property type="protein sequence ID" value="CCH58237.1"/>
    <property type="molecule type" value="Genomic_DNA"/>
</dbReference>
<organism evidence="3 4">
    <name type="scientific">Henningerozyma blattae (strain ATCC 34711 / CBS 6284 / DSM 70876 / NBRC 10599 / NRRL Y-10934 / UCD 77-7)</name>
    <name type="common">Yeast</name>
    <name type="synonym">Tetrapisispora blattae</name>
    <dbReference type="NCBI Taxonomy" id="1071380"/>
    <lineage>
        <taxon>Eukaryota</taxon>
        <taxon>Fungi</taxon>
        <taxon>Dikarya</taxon>
        <taxon>Ascomycota</taxon>
        <taxon>Saccharomycotina</taxon>
        <taxon>Saccharomycetes</taxon>
        <taxon>Saccharomycetales</taxon>
        <taxon>Saccharomycetaceae</taxon>
        <taxon>Henningerozyma</taxon>
    </lineage>
</organism>
<keyword evidence="4" id="KW-1185">Reference proteome</keyword>